<reference evidence="2 3" key="1">
    <citation type="journal article" date="2019" name="Int. J. Syst. Evol. Microbiol.">
        <title>The Global Catalogue of Microorganisms (GCM) 10K type strain sequencing project: providing services to taxonomists for standard genome sequencing and annotation.</title>
        <authorList>
            <consortium name="The Broad Institute Genomics Platform"/>
            <consortium name="The Broad Institute Genome Sequencing Center for Infectious Disease"/>
            <person name="Wu L."/>
            <person name="Ma J."/>
        </authorList>
    </citation>
    <scope>NUCLEOTIDE SEQUENCE [LARGE SCALE GENOMIC DNA]</scope>
    <source>
        <strain evidence="2 3">JCM 14545</strain>
    </source>
</reference>
<dbReference type="SUPFAM" id="SSF160113">
    <property type="entry name" value="YegP-like"/>
    <property type="match status" value="1"/>
</dbReference>
<evidence type="ECO:0000259" key="1">
    <source>
        <dbReference type="Pfam" id="PF07411"/>
    </source>
</evidence>
<evidence type="ECO:0000313" key="2">
    <source>
        <dbReference type="EMBL" id="GAA1968431.1"/>
    </source>
</evidence>
<dbReference type="RefSeq" id="WP_344422540.1">
    <property type="nucleotide sequence ID" value="NZ_BAAANN010000018.1"/>
</dbReference>
<accession>A0ABN2RGG8</accession>
<proteinExistence type="predicted"/>
<dbReference type="Proteomes" id="UP001501116">
    <property type="component" value="Unassembled WGS sequence"/>
</dbReference>
<dbReference type="InterPro" id="IPR010879">
    <property type="entry name" value="DUF1508"/>
</dbReference>
<dbReference type="Pfam" id="PF07411">
    <property type="entry name" value="DUF1508"/>
    <property type="match status" value="1"/>
</dbReference>
<keyword evidence="3" id="KW-1185">Reference proteome</keyword>
<gene>
    <name evidence="2" type="ORF">GCM10009754_46800</name>
</gene>
<evidence type="ECO:0000313" key="3">
    <source>
        <dbReference type="Proteomes" id="UP001501116"/>
    </source>
</evidence>
<name>A0ABN2RGG8_9PSEU</name>
<comment type="caution">
    <text evidence="2">The sequence shown here is derived from an EMBL/GenBank/DDBJ whole genome shotgun (WGS) entry which is preliminary data.</text>
</comment>
<sequence>MKKTPRFQLIGAANDKVRWRLLGGNNASLGTGAGSYRGAAECINAIQWLKDNLTTTRAEFSHASGGKWRWLLYADAELLAMANHAYGRKIEAKHGLERFLAATPEAVVRTGGASIADWRTKYKMNSPEAPLR</sequence>
<organism evidence="2 3">
    <name type="scientific">Amycolatopsis minnesotensis</name>
    <dbReference type="NCBI Taxonomy" id="337894"/>
    <lineage>
        <taxon>Bacteria</taxon>
        <taxon>Bacillati</taxon>
        <taxon>Actinomycetota</taxon>
        <taxon>Actinomycetes</taxon>
        <taxon>Pseudonocardiales</taxon>
        <taxon>Pseudonocardiaceae</taxon>
        <taxon>Amycolatopsis</taxon>
    </lineage>
</organism>
<protein>
    <submittedName>
        <fullName evidence="2">DUF1508 domain-containing protein</fullName>
    </submittedName>
</protein>
<feature type="domain" description="DUF1508" evidence="1">
    <location>
        <begin position="13"/>
        <end position="55"/>
    </location>
</feature>
<dbReference type="EMBL" id="BAAANN010000018">
    <property type="protein sequence ID" value="GAA1968431.1"/>
    <property type="molecule type" value="Genomic_DNA"/>
</dbReference>
<dbReference type="InterPro" id="IPR036913">
    <property type="entry name" value="YegP-like_sf"/>
</dbReference>
<dbReference type="Gene3D" id="2.30.29.80">
    <property type="match status" value="1"/>
</dbReference>